<organism evidence="2 3">
    <name type="scientific">Nocardiopsis alba (strain ATCC BAA-2165 / BE74)</name>
    <dbReference type="NCBI Taxonomy" id="1205910"/>
    <lineage>
        <taxon>Bacteria</taxon>
        <taxon>Bacillati</taxon>
        <taxon>Actinomycetota</taxon>
        <taxon>Actinomycetes</taxon>
        <taxon>Streptosporangiales</taxon>
        <taxon>Nocardiopsidaceae</taxon>
        <taxon>Nocardiopsis</taxon>
    </lineage>
</organism>
<proteinExistence type="predicted"/>
<evidence type="ECO:0000313" key="3">
    <source>
        <dbReference type="Proteomes" id="UP000003779"/>
    </source>
</evidence>
<dbReference type="KEGG" id="nal:B005_2305"/>
<dbReference type="Proteomes" id="UP000003779">
    <property type="component" value="Chromosome"/>
</dbReference>
<dbReference type="PATRIC" id="fig|1205910.3.peg.2169"/>
<reference evidence="3" key="2">
    <citation type="submission" date="2012-08" db="EMBL/GenBank/DDBJ databases">
        <title>Whole-genome sequence of Nocardiopsis alba strain ATCC BAA-2165 associated with honeybees.</title>
        <authorList>
            <person name="Qiao J."/>
            <person name="Chen L."/>
            <person name="Li Y."/>
            <person name="Wang J."/>
            <person name="Zhang W."/>
            <person name="Chen S."/>
        </authorList>
    </citation>
    <scope>NUCLEOTIDE SEQUENCE [LARGE SCALE GENOMIC DNA]</scope>
    <source>
        <strain evidence="3">ATCC BAA-2165 / BE74</strain>
    </source>
</reference>
<dbReference type="STRING" id="1205910.B005_2305"/>
<feature type="compositionally biased region" description="Gly residues" evidence="1">
    <location>
        <begin position="1"/>
        <end position="10"/>
    </location>
</feature>
<dbReference type="EMBL" id="CP003788">
    <property type="protein sequence ID" value="AFR08175.1"/>
    <property type="molecule type" value="Genomic_DNA"/>
</dbReference>
<feature type="region of interest" description="Disordered" evidence="1">
    <location>
        <begin position="1"/>
        <end position="28"/>
    </location>
</feature>
<protein>
    <submittedName>
        <fullName evidence="2">Uncharacterized protein</fullName>
    </submittedName>
</protein>
<evidence type="ECO:0000313" key="2">
    <source>
        <dbReference type="EMBL" id="AFR08175.1"/>
    </source>
</evidence>
<dbReference type="HOGENOM" id="CLU_3219222_0_0_11"/>
<evidence type="ECO:0000256" key="1">
    <source>
        <dbReference type="SAM" id="MobiDB-lite"/>
    </source>
</evidence>
<dbReference type="AlphaFoldDB" id="J7L9T1"/>
<gene>
    <name evidence="2" type="ordered locus">B005_2305</name>
</gene>
<name>J7L9T1_NOCAA</name>
<reference evidence="2 3" key="1">
    <citation type="journal article" date="2012" name="J. Bacteriol.">
        <title>Whole-Genome Sequence of Nocardiopsis alba Strain ATCC BAA-2165, Associated with Honeybees.</title>
        <authorList>
            <person name="Qiao J."/>
            <person name="Chen L."/>
            <person name="Li Y."/>
            <person name="Wang J."/>
            <person name="Zhang W."/>
            <person name="Chen S."/>
        </authorList>
    </citation>
    <scope>NUCLEOTIDE SEQUENCE [LARGE SCALE GENOMIC DNA]</scope>
    <source>
        <strain evidence="3">ATCC BAA-2165 / BE74</strain>
    </source>
</reference>
<accession>J7L9T1</accession>
<sequence length="44" mass="4379">MVGVDCGNGGRVPADQLPPVRAGAHTGDITNTAAVTARTEIDSS</sequence>